<feature type="non-terminal residue" evidence="2">
    <location>
        <position position="1"/>
    </location>
</feature>
<feature type="compositionally biased region" description="Basic residues" evidence="1">
    <location>
        <begin position="126"/>
        <end position="152"/>
    </location>
</feature>
<name>A0A6J4IUS9_9ACTN</name>
<feature type="region of interest" description="Disordered" evidence="1">
    <location>
        <begin position="193"/>
        <end position="299"/>
    </location>
</feature>
<evidence type="ECO:0000313" key="2">
    <source>
        <dbReference type="EMBL" id="CAA9260829.1"/>
    </source>
</evidence>
<sequence>VSQQCTAGPRRADGRARHGLPRRADHRRRDPGAPHGRDGRGPRHRCGEGRGPRQRLRHRWGRATRRGTDGHHDCGRAAPSSRAAPPPPSRQARPPVARRPHRRRPPRRRPRCLRHVRGAHRDRVGLRARRGRGPGGRRARRRRRPPEHHRGRGSGPPGRAGSLPCCPRTEDLPADAGPAHHLLLHAVGPDALRAGPRRSARHPHLLRSRRRRAAGRPRVGVRQRRLHPGRGRQRPHLRAHALLRRRGRRPRARRRPDREGRQRGLLDRPAPALRDPPGRRERPTAGPAGVARRARRGHL</sequence>
<reference evidence="2" key="1">
    <citation type="submission" date="2020-02" db="EMBL/GenBank/DDBJ databases">
        <authorList>
            <person name="Meier V. D."/>
        </authorList>
    </citation>
    <scope>NUCLEOTIDE SEQUENCE</scope>
    <source>
        <strain evidence="2">AVDCRST_MAG52</strain>
    </source>
</reference>
<feature type="region of interest" description="Disordered" evidence="1">
    <location>
        <begin position="1"/>
        <end position="172"/>
    </location>
</feature>
<protein>
    <submittedName>
        <fullName evidence="2">M23 peptidase domain protein</fullName>
    </submittedName>
</protein>
<feature type="compositionally biased region" description="Basic residues" evidence="1">
    <location>
        <begin position="96"/>
        <end position="118"/>
    </location>
</feature>
<organism evidence="2">
    <name type="scientific">uncultured Blastococcus sp</name>
    <dbReference type="NCBI Taxonomy" id="217144"/>
    <lineage>
        <taxon>Bacteria</taxon>
        <taxon>Bacillati</taxon>
        <taxon>Actinomycetota</taxon>
        <taxon>Actinomycetes</taxon>
        <taxon>Geodermatophilales</taxon>
        <taxon>Geodermatophilaceae</taxon>
        <taxon>Blastococcus</taxon>
        <taxon>environmental samples</taxon>
    </lineage>
</organism>
<feature type="non-terminal residue" evidence="2">
    <location>
        <position position="299"/>
    </location>
</feature>
<feature type="compositionally biased region" description="Basic and acidic residues" evidence="1">
    <location>
        <begin position="256"/>
        <end position="266"/>
    </location>
</feature>
<gene>
    <name evidence="2" type="ORF">AVDCRST_MAG52-2874</name>
</gene>
<accession>A0A6J4IUS9</accession>
<proteinExistence type="predicted"/>
<feature type="compositionally biased region" description="Basic residues" evidence="1">
    <location>
        <begin position="17"/>
        <end position="26"/>
    </location>
</feature>
<feature type="compositionally biased region" description="Basic residues" evidence="1">
    <location>
        <begin position="195"/>
        <end position="255"/>
    </location>
</feature>
<dbReference type="EMBL" id="CADCTN010000187">
    <property type="protein sequence ID" value="CAA9260829.1"/>
    <property type="molecule type" value="Genomic_DNA"/>
</dbReference>
<feature type="compositionally biased region" description="Basic and acidic residues" evidence="1">
    <location>
        <begin position="27"/>
        <end position="51"/>
    </location>
</feature>
<evidence type="ECO:0000256" key="1">
    <source>
        <dbReference type="SAM" id="MobiDB-lite"/>
    </source>
</evidence>
<feature type="compositionally biased region" description="Basic residues" evidence="1">
    <location>
        <begin position="52"/>
        <end position="65"/>
    </location>
</feature>
<dbReference type="AlphaFoldDB" id="A0A6J4IUS9"/>
<feature type="compositionally biased region" description="Basic and acidic residues" evidence="1">
    <location>
        <begin position="66"/>
        <end position="75"/>
    </location>
</feature>